<dbReference type="OrthoDB" id="5579968at2759"/>
<dbReference type="Proteomes" id="UP001149813">
    <property type="component" value="Unassembled WGS sequence"/>
</dbReference>
<evidence type="ECO:0008006" key="3">
    <source>
        <dbReference type="Google" id="ProtNLM"/>
    </source>
</evidence>
<gene>
    <name evidence="1" type="ORF">LPJ53_006584</name>
</gene>
<keyword evidence="2" id="KW-1185">Reference proteome</keyword>
<protein>
    <recommendedName>
        <fullName evidence="3">Endonuclease/exonuclease/phosphatase domain-containing protein</fullName>
    </recommendedName>
</protein>
<organism evidence="1 2">
    <name type="scientific">Coemansia erecta</name>
    <dbReference type="NCBI Taxonomy" id="147472"/>
    <lineage>
        <taxon>Eukaryota</taxon>
        <taxon>Fungi</taxon>
        <taxon>Fungi incertae sedis</taxon>
        <taxon>Zoopagomycota</taxon>
        <taxon>Kickxellomycotina</taxon>
        <taxon>Kickxellomycetes</taxon>
        <taxon>Kickxellales</taxon>
        <taxon>Kickxellaceae</taxon>
        <taxon>Coemansia</taxon>
    </lineage>
</organism>
<feature type="non-terminal residue" evidence="1">
    <location>
        <position position="395"/>
    </location>
</feature>
<evidence type="ECO:0000313" key="1">
    <source>
        <dbReference type="EMBL" id="KAJ1718295.1"/>
    </source>
</evidence>
<accession>A0A9W7XSN4</accession>
<evidence type="ECO:0000313" key="2">
    <source>
        <dbReference type="Proteomes" id="UP001149813"/>
    </source>
</evidence>
<feature type="non-terminal residue" evidence="1">
    <location>
        <position position="1"/>
    </location>
</feature>
<name>A0A9W7XSN4_9FUNG</name>
<reference evidence="1" key="1">
    <citation type="submission" date="2022-07" db="EMBL/GenBank/DDBJ databases">
        <title>Phylogenomic reconstructions and comparative analyses of Kickxellomycotina fungi.</title>
        <authorList>
            <person name="Reynolds N.K."/>
            <person name="Stajich J.E."/>
            <person name="Barry K."/>
            <person name="Grigoriev I.V."/>
            <person name="Crous P."/>
            <person name="Smith M.E."/>
        </authorList>
    </citation>
    <scope>NUCLEOTIDE SEQUENCE</scope>
    <source>
        <strain evidence="1">NBRC 32514</strain>
    </source>
</reference>
<dbReference type="AlphaFoldDB" id="A0A9W7XSN4"/>
<dbReference type="SUPFAM" id="SSF56219">
    <property type="entry name" value="DNase I-like"/>
    <property type="match status" value="1"/>
</dbReference>
<dbReference type="EMBL" id="JANBOJ010001045">
    <property type="protein sequence ID" value="KAJ1718295.1"/>
    <property type="molecule type" value="Genomic_DNA"/>
</dbReference>
<comment type="caution">
    <text evidence="1">The sequence shown here is derived from an EMBL/GenBank/DDBJ whole genome shotgun (WGS) entry which is preliminary data.</text>
</comment>
<proteinExistence type="predicted"/>
<sequence>GWTPLIAGDFNFAPFPGDRASRSDRASESDCLRTIPGYEAALDLVDYANYAAPPSASGIPYSPSNPRRSLFTHRATRHLNDGSAVTYHNSRIDLFLVPTGLATRQGVEYDVFDTGTFSDHDSLSLTLPAATVPHAPSARAFRLSPDDCADPVLAPTISTILARFGVAGFFSRPDSAEHFAYYARLLTDITEAARAHHKRGLYTLDRRLRRLYKQHARLANEHRGAGRHIHREPLDALELAALELAEKHVSINRLKAASVWLRHGDRNTRWQAAATKCNLALRQANHIACLLNHLPSEYRTDAARATDPEAMQAVAHRYYAAMYDASSPDSARLTDLLWQHHLDVHGDTAEHSEAPEAPPSSSELYTLAEITATCKRAGRRKATGPNNVPAELYIL</sequence>
<dbReference type="InterPro" id="IPR036691">
    <property type="entry name" value="Endo/exonu/phosph_ase_sf"/>
</dbReference>